<dbReference type="EMBL" id="JAMKFB020000009">
    <property type="protein sequence ID" value="KAL0183682.1"/>
    <property type="molecule type" value="Genomic_DNA"/>
</dbReference>
<evidence type="ECO:0000313" key="3">
    <source>
        <dbReference type="Proteomes" id="UP001529510"/>
    </source>
</evidence>
<reference evidence="2 3" key="1">
    <citation type="submission" date="2024-05" db="EMBL/GenBank/DDBJ databases">
        <title>Genome sequencing and assembly of Indian major carp, Cirrhinus mrigala (Hamilton, 1822).</title>
        <authorList>
            <person name="Mohindra V."/>
            <person name="Chowdhury L.M."/>
            <person name="Lal K."/>
            <person name="Jena J.K."/>
        </authorList>
    </citation>
    <scope>NUCLEOTIDE SEQUENCE [LARGE SCALE GENOMIC DNA]</scope>
    <source>
        <strain evidence="2">CM1030</strain>
        <tissue evidence="2">Blood</tissue>
    </source>
</reference>
<evidence type="ECO:0000313" key="2">
    <source>
        <dbReference type="EMBL" id="KAL0183682.1"/>
    </source>
</evidence>
<comment type="caution">
    <text evidence="2">The sequence shown here is derived from an EMBL/GenBank/DDBJ whole genome shotgun (WGS) entry which is preliminary data.</text>
</comment>
<dbReference type="AlphaFoldDB" id="A0ABD0QBS7"/>
<gene>
    <name evidence="2" type="ORF">M9458_019378</name>
</gene>
<evidence type="ECO:0008006" key="4">
    <source>
        <dbReference type="Google" id="ProtNLM"/>
    </source>
</evidence>
<feature type="non-terminal residue" evidence="2">
    <location>
        <position position="120"/>
    </location>
</feature>
<organism evidence="2 3">
    <name type="scientific">Cirrhinus mrigala</name>
    <name type="common">Mrigala</name>
    <dbReference type="NCBI Taxonomy" id="683832"/>
    <lineage>
        <taxon>Eukaryota</taxon>
        <taxon>Metazoa</taxon>
        <taxon>Chordata</taxon>
        <taxon>Craniata</taxon>
        <taxon>Vertebrata</taxon>
        <taxon>Euteleostomi</taxon>
        <taxon>Actinopterygii</taxon>
        <taxon>Neopterygii</taxon>
        <taxon>Teleostei</taxon>
        <taxon>Ostariophysi</taxon>
        <taxon>Cypriniformes</taxon>
        <taxon>Cyprinidae</taxon>
        <taxon>Labeoninae</taxon>
        <taxon>Labeonini</taxon>
        <taxon>Cirrhinus</taxon>
    </lineage>
</organism>
<name>A0ABD0QBS7_CIRMR</name>
<feature type="chain" id="PRO_5044892933" description="Secreted protein" evidence="1">
    <location>
        <begin position="17"/>
        <end position="120"/>
    </location>
</feature>
<feature type="signal peptide" evidence="1">
    <location>
        <begin position="1"/>
        <end position="16"/>
    </location>
</feature>
<keyword evidence="1" id="KW-0732">Signal</keyword>
<protein>
    <recommendedName>
        <fullName evidence="4">Secreted protein</fullName>
    </recommendedName>
</protein>
<accession>A0ABD0QBS7</accession>
<proteinExistence type="predicted"/>
<evidence type="ECO:0000256" key="1">
    <source>
        <dbReference type="SAM" id="SignalP"/>
    </source>
</evidence>
<sequence>MTRIALWCVWAAYTTAESLEVAACAAEPPEEATSAAMSSEAMMPATVPPEETAYAAEPHKMGTSVSAPCAVVAPSDTLLVHELSPWRPAVKALSVLPWLRGPSLNSLPVLSLLKRPSTNS</sequence>
<keyword evidence="3" id="KW-1185">Reference proteome</keyword>
<dbReference type="Proteomes" id="UP001529510">
    <property type="component" value="Unassembled WGS sequence"/>
</dbReference>